<dbReference type="RefSeq" id="WP_085816475.1">
    <property type="nucleotide sequence ID" value="NZ_FWFU01000001.1"/>
</dbReference>
<dbReference type="OrthoDB" id="7355053at2"/>
<dbReference type="InterPro" id="IPR021497">
    <property type="entry name" value="GTA_holin_3TM"/>
</dbReference>
<keyword evidence="2" id="KW-1133">Transmembrane helix</keyword>
<evidence type="ECO:0000256" key="2">
    <source>
        <dbReference type="SAM" id="Phobius"/>
    </source>
</evidence>
<keyword evidence="2" id="KW-0472">Membrane</keyword>
<evidence type="ECO:0008006" key="5">
    <source>
        <dbReference type="Google" id="ProtNLM"/>
    </source>
</evidence>
<dbReference type="Pfam" id="PF11351">
    <property type="entry name" value="GTA_holin_3TM"/>
    <property type="match status" value="1"/>
</dbReference>
<feature type="transmembrane region" description="Helical" evidence="2">
    <location>
        <begin position="108"/>
        <end position="126"/>
    </location>
</feature>
<organism evidence="3 4">
    <name type="scientific">Roseovarius halotolerans</name>
    <dbReference type="NCBI Taxonomy" id="505353"/>
    <lineage>
        <taxon>Bacteria</taxon>
        <taxon>Pseudomonadati</taxon>
        <taxon>Pseudomonadota</taxon>
        <taxon>Alphaproteobacteria</taxon>
        <taxon>Rhodobacterales</taxon>
        <taxon>Roseobacteraceae</taxon>
        <taxon>Roseovarius</taxon>
    </lineage>
</organism>
<feature type="region of interest" description="Disordered" evidence="1">
    <location>
        <begin position="181"/>
        <end position="200"/>
    </location>
</feature>
<feature type="transmembrane region" description="Helical" evidence="2">
    <location>
        <begin position="75"/>
        <end position="96"/>
    </location>
</feature>
<protein>
    <recommendedName>
        <fullName evidence="5">Carboxylesterase</fullName>
    </recommendedName>
</protein>
<name>A0A1X6YIG6_9RHOB</name>
<evidence type="ECO:0000256" key="1">
    <source>
        <dbReference type="SAM" id="MobiDB-lite"/>
    </source>
</evidence>
<evidence type="ECO:0000313" key="3">
    <source>
        <dbReference type="EMBL" id="SLN22557.1"/>
    </source>
</evidence>
<accession>A0A1X6YIG6</accession>
<proteinExistence type="predicted"/>
<evidence type="ECO:0000313" key="4">
    <source>
        <dbReference type="Proteomes" id="UP000193207"/>
    </source>
</evidence>
<keyword evidence="2" id="KW-0812">Transmembrane</keyword>
<keyword evidence="4" id="KW-1185">Reference proteome</keyword>
<dbReference type="Proteomes" id="UP000193207">
    <property type="component" value="Unassembled WGS sequence"/>
</dbReference>
<gene>
    <name evidence="3" type="ORF">ROH8110_00873</name>
</gene>
<reference evidence="3 4" key="1">
    <citation type="submission" date="2017-03" db="EMBL/GenBank/DDBJ databases">
        <authorList>
            <person name="Afonso C.L."/>
            <person name="Miller P.J."/>
            <person name="Scott M.A."/>
            <person name="Spackman E."/>
            <person name="Goraichik I."/>
            <person name="Dimitrov K.M."/>
            <person name="Suarez D.L."/>
            <person name="Swayne D.E."/>
        </authorList>
    </citation>
    <scope>NUCLEOTIDE SEQUENCE [LARGE SCALE GENOMIC DNA]</scope>
    <source>
        <strain evidence="3 4">CECT 8110</strain>
    </source>
</reference>
<sequence>MGVIDRGLDLVFGDGRNLLAETAEVFRENAEAGAMREADGRRAVLDQFGQEFTPAPTRGRFDRFMDGVNRLPRPMMALGTLGLFVAAMADPLWFAARMQGIALVPEPLWWLLGAIVSFYFGARHQFKGQEFRRSITTSVAHTPAVLNNLARLRAMEGRPGAGAPGAADTGADAALTLEALRPDPNRALEQWRIDDGPQGR</sequence>
<dbReference type="EMBL" id="FWFU01000001">
    <property type="protein sequence ID" value="SLN22557.1"/>
    <property type="molecule type" value="Genomic_DNA"/>
</dbReference>
<dbReference type="AlphaFoldDB" id="A0A1X6YIG6"/>